<dbReference type="InterPro" id="IPR050484">
    <property type="entry name" value="Transf_Hexapept/Carb_Anhydrase"/>
</dbReference>
<dbReference type="InterPro" id="IPR011004">
    <property type="entry name" value="Trimer_LpxA-like_sf"/>
</dbReference>
<dbReference type="SUPFAM" id="SSF51161">
    <property type="entry name" value="Trimeric LpxA-like enzymes"/>
    <property type="match status" value="1"/>
</dbReference>
<dbReference type="PROSITE" id="PS00101">
    <property type="entry name" value="HEXAPEP_TRANSFERASES"/>
    <property type="match status" value="1"/>
</dbReference>
<dbReference type="InterPro" id="IPR018357">
    <property type="entry name" value="Hexapep_transf_CS"/>
</dbReference>
<dbReference type="EMBL" id="JANFNH010000001">
    <property type="protein sequence ID" value="MCQ4040542.1"/>
    <property type="molecule type" value="Genomic_DNA"/>
</dbReference>
<comment type="caution">
    <text evidence="3">The sequence shown here is derived from an EMBL/GenBank/DDBJ whole genome shotgun (WGS) entry which is preliminary data.</text>
</comment>
<dbReference type="PANTHER" id="PTHR13061">
    <property type="entry name" value="DYNACTIN SUBUNIT P25"/>
    <property type="match status" value="1"/>
</dbReference>
<dbReference type="InterPro" id="IPR047324">
    <property type="entry name" value="LbH_gamma_CA-like"/>
</dbReference>
<sequence>MGQRALVTGVAGREPEVAAEAFVAPTAVVLGEVQLAAGSSVWYHTVLRGDCERITIGADSNIQDNCTVHADPGFPAIVGERVSVGHNAVLHGCVIEDDVLVGMGATVLNGAHIGAGSLVAAAALVPQGLRVPPGSLVAGVPARVKRQLTDEERELVRANAEHYVRLTGDHRKAFDTR</sequence>
<proteinExistence type="predicted"/>
<dbReference type="CDD" id="cd04645">
    <property type="entry name" value="LbH_gamma_CA_like"/>
    <property type="match status" value="1"/>
</dbReference>
<dbReference type="Proteomes" id="UP001206206">
    <property type="component" value="Unassembled WGS sequence"/>
</dbReference>
<accession>A0ABT1P596</accession>
<gene>
    <name evidence="3" type="ORF">NON19_00535</name>
</gene>
<evidence type="ECO:0000313" key="3">
    <source>
        <dbReference type="EMBL" id="MCQ4040542.1"/>
    </source>
</evidence>
<dbReference type="RefSeq" id="WP_255924492.1">
    <property type="nucleotide sequence ID" value="NZ_JANFNH010000001.1"/>
</dbReference>
<organism evidence="3 4">
    <name type="scientific">Streptantibioticus rubrisoli</name>
    <dbReference type="NCBI Taxonomy" id="1387313"/>
    <lineage>
        <taxon>Bacteria</taxon>
        <taxon>Bacillati</taxon>
        <taxon>Actinomycetota</taxon>
        <taxon>Actinomycetes</taxon>
        <taxon>Kitasatosporales</taxon>
        <taxon>Streptomycetaceae</taxon>
        <taxon>Streptantibioticus</taxon>
    </lineage>
</organism>
<reference evidence="3 4" key="1">
    <citation type="submission" date="2022-06" db="EMBL/GenBank/DDBJ databases">
        <title>Draft genome sequence of type strain Streptomyces rubrisoli DSM 42083.</title>
        <authorList>
            <person name="Duangmal K."/>
            <person name="Klaysubun C."/>
        </authorList>
    </citation>
    <scope>NUCLEOTIDE SEQUENCE [LARGE SCALE GENOMIC DNA]</scope>
    <source>
        <strain evidence="3 4">DSM 42083</strain>
    </source>
</reference>
<name>A0ABT1P596_9ACTN</name>
<keyword evidence="2" id="KW-0677">Repeat</keyword>
<evidence type="ECO:0000313" key="4">
    <source>
        <dbReference type="Proteomes" id="UP001206206"/>
    </source>
</evidence>
<evidence type="ECO:0000256" key="2">
    <source>
        <dbReference type="ARBA" id="ARBA00022737"/>
    </source>
</evidence>
<evidence type="ECO:0000256" key="1">
    <source>
        <dbReference type="ARBA" id="ARBA00022679"/>
    </source>
</evidence>
<dbReference type="PANTHER" id="PTHR13061:SF29">
    <property type="entry name" value="GAMMA CARBONIC ANHYDRASE-LIKE 1, MITOCHONDRIAL-RELATED"/>
    <property type="match status" value="1"/>
</dbReference>
<dbReference type="Gene3D" id="2.160.10.10">
    <property type="entry name" value="Hexapeptide repeat proteins"/>
    <property type="match status" value="1"/>
</dbReference>
<protein>
    <submittedName>
        <fullName evidence="3">Gamma carbonic anhydrase family protein</fullName>
    </submittedName>
</protein>
<keyword evidence="4" id="KW-1185">Reference proteome</keyword>
<keyword evidence="1" id="KW-0808">Transferase</keyword>